<comment type="cofactor">
    <cofactor evidence="15">
        <name>[2Fe-2S] cluster</name>
        <dbReference type="ChEBI" id="CHEBI:190135"/>
    </cofactor>
    <text evidence="15">Binds 1 [2Fe-2S] cluster. The cluster is coordinated with 3 cysteines and 1 arginine.</text>
</comment>
<dbReference type="CDD" id="cd01335">
    <property type="entry name" value="Radical_SAM"/>
    <property type="match status" value="1"/>
</dbReference>
<comment type="pathway">
    <text evidence="1 14">Cofactor biosynthesis; biotin biosynthesis; biotin from 7,8-diaminononanoate: step 2/2.</text>
</comment>
<keyword evidence="19" id="KW-1185">Reference proteome</keyword>
<dbReference type="InterPro" id="IPR013785">
    <property type="entry name" value="Aldolase_TIM"/>
</dbReference>
<keyword evidence="5 14" id="KW-0004">4Fe-4S</keyword>
<keyword evidence="12 14" id="KW-0411">Iron-sulfur</keyword>
<dbReference type="InterPro" id="IPR058240">
    <property type="entry name" value="rSAM_sf"/>
</dbReference>
<comment type="cofactor">
    <cofactor evidence="14 15">
        <name>[4Fe-4S] cluster</name>
        <dbReference type="ChEBI" id="CHEBI:49883"/>
    </cofactor>
    <text evidence="14 15">Binds 1 [4Fe-4S] cluster. The cluster is coordinated with 3 cysteines and an exchangeable S-adenosyl-L-methionine.</text>
</comment>
<dbReference type="PROSITE" id="PS51918">
    <property type="entry name" value="RADICAL_SAM"/>
    <property type="match status" value="1"/>
</dbReference>
<feature type="binding site" evidence="14 15">
    <location>
        <position position="197"/>
    </location>
    <ligand>
        <name>[2Fe-2S] cluster</name>
        <dbReference type="ChEBI" id="CHEBI:190135"/>
    </ligand>
</feature>
<comment type="cofactor">
    <cofactor evidence="14">
        <name>[2Fe-2S] cluster</name>
        <dbReference type="ChEBI" id="CHEBI:190135"/>
    </cofactor>
    <text evidence="14">Binds 1 [2Fe-2S] cluster. The cluster is coordinated with 3 cysteines and 1 arginine.</text>
</comment>
<name>A0A517NGB0_9BACT</name>
<dbReference type="PANTHER" id="PTHR22976">
    <property type="entry name" value="BIOTIN SYNTHASE"/>
    <property type="match status" value="1"/>
</dbReference>
<dbReference type="SFLD" id="SFLDG01060">
    <property type="entry name" value="BATS_domain_containing"/>
    <property type="match status" value="1"/>
</dbReference>
<evidence type="ECO:0000256" key="14">
    <source>
        <dbReference type="HAMAP-Rule" id="MF_01694"/>
    </source>
</evidence>
<sequence length="383" mass="42309">MNEWDPEGWRLPKENKGDLSSSGQGGTIVDDRNAGRNSPPPTQREAMLNVETTAVATNRYDRWADEVLAGQSLSRENALEILKAPDADILAILAAGFRIRQQHFGRTVQLYFLMSAKSGLCPEDCHYCSQSKISTAPVPKHNILKRDDLMKAAEMAAERGAKTYCLVISARGPSEREMNAVETIVPEIKEKHGLDICACLGLLTREQADRLKACGVDRVNHNLNTSEDHYADICTTHTYADRVQTLRHVRDAGMEMCSGGIIGMGEKHEDVVSMAFDLQELGVQSIPLNFLNAIEGTPLQGNADLTPNDCLRALAMFRFVNPTRELRISGGREIHLRSMQPLGLYVANSLFVGDYLTTKGQAPQEDYDMIRDLGFEVTTKTGA</sequence>
<dbReference type="InterPro" id="IPR010722">
    <property type="entry name" value="BATS_dom"/>
</dbReference>
<keyword evidence="8 14" id="KW-0001">2Fe-2S</keyword>
<comment type="similarity">
    <text evidence="2 14">Belongs to the radical SAM superfamily. Biotin synthase family.</text>
</comment>
<evidence type="ECO:0000256" key="16">
    <source>
        <dbReference type="SAM" id="MobiDB-lite"/>
    </source>
</evidence>
<dbReference type="GO" id="GO:0051537">
    <property type="term" value="F:2 iron, 2 sulfur cluster binding"/>
    <property type="evidence" value="ECO:0007669"/>
    <property type="project" value="UniProtKB-KW"/>
</dbReference>
<feature type="compositionally biased region" description="Basic and acidic residues" evidence="16">
    <location>
        <begin position="7"/>
        <end position="17"/>
    </location>
</feature>
<protein>
    <recommendedName>
        <fullName evidence="4 14">Biotin synthase</fullName>
        <ecNumber evidence="4 14">2.8.1.6</ecNumber>
    </recommendedName>
</protein>
<evidence type="ECO:0000313" key="18">
    <source>
        <dbReference type="EMBL" id="QDT06161.1"/>
    </source>
</evidence>
<evidence type="ECO:0000256" key="12">
    <source>
        <dbReference type="ARBA" id="ARBA00023014"/>
    </source>
</evidence>
<dbReference type="Pfam" id="PF06968">
    <property type="entry name" value="BATS"/>
    <property type="match status" value="1"/>
</dbReference>
<dbReference type="Gene3D" id="3.20.20.70">
    <property type="entry name" value="Aldolase class I"/>
    <property type="match status" value="1"/>
</dbReference>
<dbReference type="GO" id="GO:0009102">
    <property type="term" value="P:biotin biosynthetic process"/>
    <property type="evidence" value="ECO:0007669"/>
    <property type="project" value="UniProtKB-UniRule"/>
</dbReference>
<feature type="binding site" evidence="14 15">
    <location>
        <position position="125"/>
    </location>
    <ligand>
        <name>[4Fe-4S] cluster</name>
        <dbReference type="ChEBI" id="CHEBI:49883"/>
        <note>4Fe-4S-S-AdoMet</note>
    </ligand>
</feature>
<dbReference type="SMART" id="SM00729">
    <property type="entry name" value="Elp3"/>
    <property type="match status" value="1"/>
</dbReference>
<evidence type="ECO:0000259" key="17">
    <source>
        <dbReference type="PROSITE" id="PS51918"/>
    </source>
</evidence>
<comment type="catalytic activity">
    <reaction evidence="13 14">
        <text>(4R,5S)-dethiobiotin + (sulfur carrier)-SH + 2 reduced [2Fe-2S]-[ferredoxin] + 2 S-adenosyl-L-methionine = (sulfur carrier)-H + biotin + 2 5'-deoxyadenosine + 2 L-methionine + 2 oxidized [2Fe-2S]-[ferredoxin]</text>
        <dbReference type="Rhea" id="RHEA:22060"/>
        <dbReference type="Rhea" id="RHEA-COMP:10000"/>
        <dbReference type="Rhea" id="RHEA-COMP:10001"/>
        <dbReference type="Rhea" id="RHEA-COMP:14737"/>
        <dbReference type="Rhea" id="RHEA-COMP:14739"/>
        <dbReference type="ChEBI" id="CHEBI:17319"/>
        <dbReference type="ChEBI" id="CHEBI:29917"/>
        <dbReference type="ChEBI" id="CHEBI:33737"/>
        <dbReference type="ChEBI" id="CHEBI:33738"/>
        <dbReference type="ChEBI" id="CHEBI:57586"/>
        <dbReference type="ChEBI" id="CHEBI:57844"/>
        <dbReference type="ChEBI" id="CHEBI:59789"/>
        <dbReference type="ChEBI" id="CHEBI:64428"/>
        <dbReference type="ChEBI" id="CHEBI:149473"/>
        <dbReference type="EC" id="2.8.1.6"/>
    </reaction>
</comment>
<dbReference type="EC" id="2.8.1.6" evidence="4 14"/>
<comment type="subunit">
    <text evidence="3 14">Homodimer.</text>
</comment>
<dbReference type="SMART" id="SM00876">
    <property type="entry name" value="BATS"/>
    <property type="match status" value="1"/>
</dbReference>
<keyword evidence="11 14" id="KW-0408">Iron</keyword>
<dbReference type="GO" id="GO:0004076">
    <property type="term" value="F:biotin synthase activity"/>
    <property type="evidence" value="ECO:0007669"/>
    <property type="project" value="UniProtKB-UniRule"/>
</dbReference>
<evidence type="ECO:0000256" key="11">
    <source>
        <dbReference type="ARBA" id="ARBA00023004"/>
    </source>
</evidence>
<proteinExistence type="inferred from homology"/>
<keyword evidence="6 14" id="KW-0808">Transferase</keyword>
<dbReference type="InterPro" id="IPR006638">
    <property type="entry name" value="Elp3/MiaA/NifB-like_rSAM"/>
</dbReference>
<accession>A0A517NGB0</accession>
<dbReference type="InterPro" id="IPR007197">
    <property type="entry name" value="rSAM"/>
</dbReference>
<evidence type="ECO:0000256" key="15">
    <source>
        <dbReference type="PIRSR" id="PIRSR001619-1"/>
    </source>
</evidence>
<dbReference type="FunFam" id="3.20.20.70:FF:000026">
    <property type="entry name" value="Biotin synthase"/>
    <property type="match status" value="1"/>
</dbReference>
<comment type="function">
    <text evidence="14">Catalyzes the conversion of dethiobiotin (DTB) to biotin by the insertion of a sulfur atom into dethiobiotin via a radical-based mechanism.</text>
</comment>
<evidence type="ECO:0000256" key="7">
    <source>
        <dbReference type="ARBA" id="ARBA00022691"/>
    </source>
</evidence>
<dbReference type="KEGG" id="rlc:K227x_45690"/>
<evidence type="ECO:0000256" key="6">
    <source>
        <dbReference type="ARBA" id="ARBA00022679"/>
    </source>
</evidence>
<evidence type="ECO:0000256" key="13">
    <source>
        <dbReference type="ARBA" id="ARBA00051157"/>
    </source>
</evidence>
<evidence type="ECO:0000256" key="1">
    <source>
        <dbReference type="ARBA" id="ARBA00004942"/>
    </source>
</evidence>
<dbReference type="SFLD" id="SFLDG01278">
    <property type="entry name" value="biotin_synthase_like"/>
    <property type="match status" value="1"/>
</dbReference>
<keyword evidence="7 14" id="KW-0949">S-adenosyl-L-methionine</keyword>
<dbReference type="Pfam" id="PF04055">
    <property type="entry name" value="Radical_SAM"/>
    <property type="match status" value="1"/>
</dbReference>
<feature type="binding site" evidence="14 15">
    <location>
        <position position="257"/>
    </location>
    <ligand>
        <name>[2Fe-2S] cluster</name>
        <dbReference type="ChEBI" id="CHEBI:190135"/>
    </ligand>
</feature>
<dbReference type="AlphaFoldDB" id="A0A517NGB0"/>
<reference evidence="18 19" key="1">
    <citation type="submission" date="2019-02" db="EMBL/GenBank/DDBJ databases">
        <title>Deep-cultivation of Planctomycetes and their phenomic and genomic characterization uncovers novel biology.</title>
        <authorList>
            <person name="Wiegand S."/>
            <person name="Jogler M."/>
            <person name="Boedeker C."/>
            <person name="Pinto D."/>
            <person name="Vollmers J."/>
            <person name="Rivas-Marin E."/>
            <person name="Kohn T."/>
            <person name="Peeters S.H."/>
            <person name="Heuer A."/>
            <person name="Rast P."/>
            <person name="Oberbeckmann S."/>
            <person name="Bunk B."/>
            <person name="Jeske O."/>
            <person name="Meyerdierks A."/>
            <person name="Storesund J.E."/>
            <person name="Kallscheuer N."/>
            <person name="Luecker S."/>
            <person name="Lage O.M."/>
            <person name="Pohl T."/>
            <person name="Merkel B.J."/>
            <person name="Hornburger P."/>
            <person name="Mueller R.-W."/>
            <person name="Bruemmer F."/>
            <person name="Labrenz M."/>
            <person name="Spormann A.M."/>
            <person name="Op den Camp H."/>
            <person name="Overmann J."/>
            <person name="Amann R."/>
            <person name="Jetten M.S.M."/>
            <person name="Mascher T."/>
            <person name="Medema M.H."/>
            <person name="Devos D.P."/>
            <person name="Kaster A.-K."/>
            <person name="Ovreas L."/>
            <person name="Rohde M."/>
            <person name="Galperin M.Y."/>
            <person name="Jogler C."/>
        </authorList>
    </citation>
    <scope>NUCLEOTIDE SEQUENCE [LARGE SCALE GENOMIC DNA]</scope>
    <source>
        <strain evidence="18 19">K22_7</strain>
    </source>
</reference>
<evidence type="ECO:0000256" key="4">
    <source>
        <dbReference type="ARBA" id="ARBA00012236"/>
    </source>
</evidence>
<dbReference type="EMBL" id="CP036525">
    <property type="protein sequence ID" value="QDT06161.1"/>
    <property type="molecule type" value="Genomic_DNA"/>
</dbReference>
<evidence type="ECO:0000256" key="10">
    <source>
        <dbReference type="ARBA" id="ARBA00022756"/>
    </source>
</evidence>
<dbReference type="InterPro" id="IPR002684">
    <property type="entry name" value="Biotin_synth/BioAB"/>
</dbReference>
<gene>
    <name evidence="14 18" type="primary">bioB</name>
    <name evidence="18" type="ORF">K227x_45690</name>
</gene>
<dbReference type="HAMAP" id="MF_01694">
    <property type="entry name" value="BioB"/>
    <property type="match status" value="1"/>
</dbReference>
<feature type="binding site" evidence="14 15">
    <location>
        <position position="327"/>
    </location>
    <ligand>
        <name>[2Fe-2S] cluster</name>
        <dbReference type="ChEBI" id="CHEBI:190135"/>
    </ligand>
</feature>
<dbReference type="NCBIfam" id="TIGR00433">
    <property type="entry name" value="bioB"/>
    <property type="match status" value="1"/>
</dbReference>
<dbReference type="UniPathway" id="UPA00078">
    <property type="reaction ID" value="UER00162"/>
</dbReference>
<evidence type="ECO:0000256" key="9">
    <source>
        <dbReference type="ARBA" id="ARBA00022723"/>
    </source>
</evidence>
<evidence type="ECO:0000256" key="8">
    <source>
        <dbReference type="ARBA" id="ARBA00022714"/>
    </source>
</evidence>
<evidence type="ECO:0000256" key="3">
    <source>
        <dbReference type="ARBA" id="ARBA00011738"/>
    </source>
</evidence>
<dbReference type="SUPFAM" id="SSF102114">
    <property type="entry name" value="Radical SAM enzymes"/>
    <property type="match status" value="1"/>
</dbReference>
<feature type="region of interest" description="Disordered" evidence="16">
    <location>
        <begin position="1"/>
        <end position="43"/>
    </location>
</feature>
<dbReference type="PIRSF" id="PIRSF001619">
    <property type="entry name" value="Biotin_synth"/>
    <property type="match status" value="1"/>
</dbReference>
<feature type="binding site" evidence="14 15">
    <location>
        <position position="128"/>
    </location>
    <ligand>
        <name>[4Fe-4S] cluster</name>
        <dbReference type="ChEBI" id="CHEBI:49883"/>
        <note>4Fe-4S-S-AdoMet</note>
    </ligand>
</feature>
<dbReference type="InterPro" id="IPR024177">
    <property type="entry name" value="Biotin_synthase"/>
</dbReference>
<dbReference type="Proteomes" id="UP000318538">
    <property type="component" value="Chromosome"/>
</dbReference>
<feature type="binding site" evidence="14 15">
    <location>
        <position position="121"/>
    </location>
    <ligand>
        <name>[4Fe-4S] cluster</name>
        <dbReference type="ChEBI" id="CHEBI:49883"/>
        <note>4Fe-4S-S-AdoMet</note>
    </ligand>
</feature>
<dbReference type="GO" id="GO:0005506">
    <property type="term" value="F:iron ion binding"/>
    <property type="evidence" value="ECO:0007669"/>
    <property type="project" value="UniProtKB-UniRule"/>
</dbReference>
<feature type="binding site" evidence="14 15">
    <location>
        <position position="165"/>
    </location>
    <ligand>
        <name>[2Fe-2S] cluster</name>
        <dbReference type="ChEBI" id="CHEBI:190135"/>
    </ligand>
</feature>
<dbReference type="SFLD" id="SFLDS00029">
    <property type="entry name" value="Radical_SAM"/>
    <property type="match status" value="1"/>
</dbReference>
<evidence type="ECO:0000256" key="2">
    <source>
        <dbReference type="ARBA" id="ARBA00010765"/>
    </source>
</evidence>
<evidence type="ECO:0000313" key="19">
    <source>
        <dbReference type="Proteomes" id="UP000318538"/>
    </source>
</evidence>
<organism evidence="18 19">
    <name type="scientific">Rubripirellula lacrimiformis</name>
    <dbReference type="NCBI Taxonomy" id="1930273"/>
    <lineage>
        <taxon>Bacteria</taxon>
        <taxon>Pseudomonadati</taxon>
        <taxon>Planctomycetota</taxon>
        <taxon>Planctomycetia</taxon>
        <taxon>Pirellulales</taxon>
        <taxon>Pirellulaceae</taxon>
        <taxon>Rubripirellula</taxon>
    </lineage>
</organism>
<dbReference type="PANTHER" id="PTHR22976:SF2">
    <property type="entry name" value="BIOTIN SYNTHASE, MITOCHONDRIAL"/>
    <property type="match status" value="1"/>
</dbReference>
<keyword evidence="9 14" id="KW-0479">Metal-binding</keyword>
<feature type="domain" description="Radical SAM core" evidence="17">
    <location>
        <begin position="106"/>
        <end position="332"/>
    </location>
</feature>
<keyword evidence="10 14" id="KW-0093">Biotin biosynthesis</keyword>
<evidence type="ECO:0000256" key="5">
    <source>
        <dbReference type="ARBA" id="ARBA00022485"/>
    </source>
</evidence>
<dbReference type="GO" id="GO:0051539">
    <property type="term" value="F:4 iron, 4 sulfur cluster binding"/>
    <property type="evidence" value="ECO:0007669"/>
    <property type="project" value="UniProtKB-KW"/>
</dbReference>